<evidence type="ECO:0000313" key="4">
    <source>
        <dbReference type="Proteomes" id="UP000298484"/>
    </source>
</evidence>
<dbReference type="OrthoDB" id="2691390at2"/>
<accession>A0A4Y9A820</accession>
<dbReference type="Pfam" id="PF09580">
    <property type="entry name" value="Spore_YhcN_YlaJ"/>
    <property type="match status" value="1"/>
</dbReference>
<comment type="caution">
    <text evidence="3">The sequence shown here is derived from an EMBL/GenBank/DDBJ whole genome shotgun (WGS) entry which is preliminary data.</text>
</comment>
<sequence>MNRTIIFPLVLLMGIVLAGCGNDNAADDERPQADERDQMVKELDPEQETTPSNPSGDSKLGYVHYTKEQINNETEAEHSVNIDRTSLANMITRLTLRNDGFRETATLVTDENALIAYDKEDDMEQKRAAEIARKTAVSVLPGYFDVYVSDNETLMQDIQSLHNSNVQDHDHDNTINQIIKEMKKSPQGTNE</sequence>
<proteinExistence type="predicted"/>
<dbReference type="PROSITE" id="PS51257">
    <property type="entry name" value="PROKAR_LIPOPROTEIN"/>
    <property type="match status" value="1"/>
</dbReference>
<evidence type="ECO:0000256" key="1">
    <source>
        <dbReference type="SAM" id="MobiDB-lite"/>
    </source>
</evidence>
<dbReference type="Proteomes" id="UP000298484">
    <property type="component" value="Unassembled WGS sequence"/>
</dbReference>
<organism evidence="3 4">
    <name type="scientific">Lentibacillus salicampi</name>
    <dbReference type="NCBI Taxonomy" id="175306"/>
    <lineage>
        <taxon>Bacteria</taxon>
        <taxon>Bacillati</taxon>
        <taxon>Bacillota</taxon>
        <taxon>Bacilli</taxon>
        <taxon>Bacillales</taxon>
        <taxon>Bacillaceae</taxon>
        <taxon>Lentibacillus</taxon>
    </lineage>
</organism>
<dbReference type="AlphaFoldDB" id="A0A4Y9A820"/>
<feature type="signal peptide" evidence="2">
    <location>
        <begin position="1"/>
        <end position="18"/>
    </location>
</feature>
<reference evidence="3 4" key="1">
    <citation type="submission" date="2019-03" db="EMBL/GenBank/DDBJ databases">
        <title>Genome sequence of Lentibacillus salicampi ATCC BAA-719.</title>
        <authorList>
            <person name="Maclea K.S."/>
            <person name="Simoes Junior M."/>
        </authorList>
    </citation>
    <scope>NUCLEOTIDE SEQUENCE [LARGE SCALE GENOMIC DNA]</scope>
    <source>
        <strain evidence="3 4">ATCC BAA-719</strain>
    </source>
</reference>
<feature type="region of interest" description="Disordered" evidence="1">
    <location>
        <begin position="41"/>
        <end position="61"/>
    </location>
</feature>
<name>A0A4Y9A820_9BACI</name>
<dbReference type="InterPro" id="IPR019076">
    <property type="entry name" value="Spore_lipoprot_YhcN/YlaJ-like"/>
</dbReference>
<feature type="chain" id="PRO_5039238584" description="Sporulation protein" evidence="2">
    <location>
        <begin position="19"/>
        <end position="191"/>
    </location>
</feature>
<protein>
    <recommendedName>
        <fullName evidence="5">Sporulation protein</fullName>
    </recommendedName>
</protein>
<keyword evidence="4" id="KW-1185">Reference proteome</keyword>
<evidence type="ECO:0000256" key="2">
    <source>
        <dbReference type="SAM" id="SignalP"/>
    </source>
</evidence>
<dbReference type="EMBL" id="SRHY01000045">
    <property type="protein sequence ID" value="TFJ91615.1"/>
    <property type="molecule type" value="Genomic_DNA"/>
</dbReference>
<evidence type="ECO:0008006" key="5">
    <source>
        <dbReference type="Google" id="ProtNLM"/>
    </source>
</evidence>
<evidence type="ECO:0000313" key="3">
    <source>
        <dbReference type="EMBL" id="TFJ91615.1"/>
    </source>
</evidence>
<gene>
    <name evidence="3" type="ORF">E4U82_16675</name>
</gene>
<keyword evidence="2" id="KW-0732">Signal</keyword>
<dbReference type="RefSeq" id="WP_135111309.1">
    <property type="nucleotide sequence ID" value="NZ_SRHY01000045.1"/>
</dbReference>